<dbReference type="Proteomes" id="UP000249898">
    <property type="component" value="Chromosome"/>
</dbReference>
<accession>A0A2Z4PPF4</accession>
<feature type="domain" description="Fido" evidence="3">
    <location>
        <begin position="109"/>
        <end position="279"/>
    </location>
</feature>
<protein>
    <recommendedName>
        <fullName evidence="3">Fido domain-containing protein</fullName>
    </recommendedName>
</protein>
<name>A0A2Z4PPF4_9GAMM</name>
<dbReference type="Pfam" id="PF02661">
    <property type="entry name" value="Fic"/>
    <property type="match status" value="1"/>
</dbReference>
<feature type="binding site" evidence="2">
    <location>
        <begin position="206"/>
        <end position="213"/>
    </location>
    <ligand>
        <name>ATP</name>
        <dbReference type="ChEBI" id="CHEBI:30616"/>
    </ligand>
</feature>
<dbReference type="GO" id="GO:0005524">
    <property type="term" value="F:ATP binding"/>
    <property type="evidence" value="ECO:0007669"/>
    <property type="project" value="UniProtKB-KW"/>
</dbReference>
<evidence type="ECO:0000256" key="1">
    <source>
        <dbReference type="PIRSR" id="PIRSR640198-1"/>
    </source>
</evidence>
<sequence>MISVTPFIQPEQASGDIRNMAVEVYKQSASLSASVRPNLKPAVEHLLRFVNSYYSNRIEGNSTEPADIIRNKDVVLTDPVKRNDLLEIEAHLVAQATLLEDRISLEQITEKAFLCSIHEHFFKDLPESVRTHVRESIGETYLVEAGKLRTTQVQVGKHLPPHQDELNGYLNWFHSSYRLDRLFGETRLLAASAAHHRFAWIHPFLDGNGRVGRLFTDSYMRGAGVDGYGLWTLSRGFARTIDEYKLRLSGADMVRQGSTDGRGILSNRGLEAFQRYFFETCLDQIQYLSGVLDIQSFDMRLKQYADLRTAGVALSTKGEALKKWRSETFILLRAIMDNSRVMRTDVPKITGLGDTNSRAVVKQLIEERWVSGEAKAALKMDQIPFDAISFLFPHLW</sequence>
<dbReference type="AlphaFoldDB" id="A0A2Z4PPF4"/>
<gene>
    <name evidence="4" type="ORF">A8139_05240</name>
</gene>
<dbReference type="PANTHER" id="PTHR13504:SF38">
    <property type="entry name" value="FIDO DOMAIN-CONTAINING PROTEIN"/>
    <property type="match status" value="1"/>
</dbReference>
<evidence type="ECO:0000313" key="4">
    <source>
        <dbReference type="EMBL" id="AWX99467.1"/>
    </source>
</evidence>
<dbReference type="OrthoDB" id="9807853at2"/>
<dbReference type="RefSeq" id="WP_112136243.1">
    <property type="nucleotide sequence ID" value="NZ_CP016181.1"/>
</dbReference>
<dbReference type="InterPro" id="IPR003812">
    <property type="entry name" value="Fido"/>
</dbReference>
<evidence type="ECO:0000259" key="3">
    <source>
        <dbReference type="PROSITE" id="PS51459"/>
    </source>
</evidence>
<dbReference type="InterPro" id="IPR036597">
    <property type="entry name" value="Fido-like_dom_sf"/>
</dbReference>
<evidence type="ECO:0000313" key="5">
    <source>
        <dbReference type="Proteomes" id="UP000249898"/>
    </source>
</evidence>
<dbReference type="PROSITE" id="PS51459">
    <property type="entry name" value="FIDO"/>
    <property type="match status" value="1"/>
</dbReference>
<dbReference type="PANTHER" id="PTHR13504">
    <property type="entry name" value="FIDO DOMAIN-CONTAINING PROTEIN DDB_G0283145"/>
    <property type="match status" value="1"/>
</dbReference>
<dbReference type="EMBL" id="CP016181">
    <property type="protein sequence ID" value="AWX99467.1"/>
    <property type="molecule type" value="Genomic_DNA"/>
</dbReference>
<organism evidence="4 5">
    <name type="scientific">Marinomonas primoryensis</name>
    <dbReference type="NCBI Taxonomy" id="178399"/>
    <lineage>
        <taxon>Bacteria</taxon>
        <taxon>Pseudomonadati</taxon>
        <taxon>Pseudomonadota</taxon>
        <taxon>Gammaproteobacteria</taxon>
        <taxon>Oceanospirillales</taxon>
        <taxon>Oceanospirillaceae</taxon>
        <taxon>Marinomonas</taxon>
    </lineage>
</organism>
<keyword evidence="2" id="KW-0067">ATP-binding</keyword>
<feature type="active site" evidence="1">
    <location>
        <position position="202"/>
    </location>
</feature>
<dbReference type="SUPFAM" id="SSF140931">
    <property type="entry name" value="Fic-like"/>
    <property type="match status" value="1"/>
</dbReference>
<dbReference type="InterPro" id="IPR040198">
    <property type="entry name" value="Fido_containing"/>
</dbReference>
<reference evidence="4 5" key="1">
    <citation type="submission" date="2016-06" db="EMBL/GenBank/DDBJ databases">
        <title>The sequenced genome of the ice-adhering bacterium Marinomonas primoryensis, from Antarctica.</title>
        <authorList>
            <person name="Graham L."/>
            <person name="Vance T.D.R."/>
            <person name="Davies P.L."/>
        </authorList>
    </citation>
    <scope>NUCLEOTIDE SEQUENCE [LARGE SCALE GENOMIC DNA]</scope>
    <source>
        <strain evidence="4 5">AceL</strain>
    </source>
</reference>
<proteinExistence type="predicted"/>
<dbReference type="Gene3D" id="1.10.3290.10">
    <property type="entry name" value="Fido-like domain"/>
    <property type="match status" value="1"/>
</dbReference>
<evidence type="ECO:0000256" key="2">
    <source>
        <dbReference type="PIRSR" id="PIRSR640198-2"/>
    </source>
</evidence>
<keyword evidence="2" id="KW-0547">Nucleotide-binding</keyword>
<feature type="binding site" evidence="2">
    <location>
        <begin position="155"/>
        <end position="158"/>
    </location>
    <ligand>
        <name>ATP</name>
        <dbReference type="ChEBI" id="CHEBI:30616"/>
    </ligand>
</feature>